<reference evidence="1 2" key="1">
    <citation type="submission" date="2016-11" db="EMBL/GenBank/DDBJ databases">
        <authorList>
            <person name="Jaros S."/>
            <person name="Januszkiewicz K."/>
            <person name="Wedrychowicz H."/>
        </authorList>
    </citation>
    <scope>NUCLEOTIDE SEQUENCE [LARGE SCALE GENOMIC DNA]</scope>
    <source>
        <strain evidence="1 2">OK807</strain>
    </source>
</reference>
<dbReference type="RefSeq" id="WP_079179785.1">
    <property type="nucleotide sequence ID" value="NZ_FPJO01000035.1"/>
</dbReference>
<proteinExistence type="predicted"/>
<protein>
    <submittedName>
        <fullName evidence="1">Uncharacterized protein</fullName>
    </submittedName>
</protein>
<sequence>MSVWERTPERRRATAWAAAGIPDGNVGADEALTAGTSADDGGRLREGRLYRGVSGVDQGPRPMSTEELAGLNDPMAVVFFRQARWPMTLEDLLDGLTQANVLLAQAVYMIGEAGQIPPDEACELSRDIRFAITRASSGKDPDLLVSSDPTSAFLQVAAWDSTAQVFNYYMRISPAWVWTGNSWSALEPGSRGKGCFDSHANGSVVMKELKQPWNNWQSMSATIQLAPDDPLRGNPLYRQVIGAERLELAVRGLIARWTTARLAAVACDGMVEHPDHVLRQLFTSTTVNLASSSTQSATVTHDGRDLVLPMGFWLNSDALINDFGLPVSVETAPSAPASFYADSLATFGFRLEERTSGFSRQGDTFFAFVVPEAAYEDNEVVRQLVEKSLVPAKFAACVLMVDFTNPVFSPVRARLMKYVPMASASTATWCAEIATSIVAAASTLPAGSPESQFAENWSLAEAEWRAVLARRIDDYLEKATARIRTASGFDDFTRLAESRRREFKAMRLNEFELTLPMTDIAADAPRLRMNEDATVTAVN</sequence>
<accession>A0A1K2F6A2</accession>
<evidence type="ECO:0000313" key="1">
    <source>
        <dbReference type="EMBL" id="SFY43275.1"/>
    </source>
</evidence>
<dbReference type="EMBL" id="FPJO01000035">
    <property type="protein sequence ID" value="SFY43275.1"/>
    <property type="molecule type" value="Genomic_DNA"/>
</dbReference>
<dbReference type="AlphaFoldDB" id="A0A1K2F6A2"/>
<evidence type="ECO:0000313" key="2">
    <source>
        <dbReference type="Proteomes" id="UP000181909"/>
    </source>
</evidence>
<organism evidence="1 2">
    <name type="scientific">Streptomyces atratus</name>
    <dbReference type="NCBI Taxonomy" id="1893"/>
    <lineage>
        <taxon>Bacteria</taxon>
        <taxon>Bacillati</taxon>
        <taxon>Actinomycetota</taxon>
        <taxon>Actinomycetes</taxon>
        <taxon>Kitasatosporales</taxon>
        <taxon>Streptomycetaceae</taxon>
        <taxon>Streptomyces</taxon>
    </lineage>
</organism>
<dbReference type="OrthoDB" id="3653866at2"/>
<dbReference type="Proteomes" id="UP000181909">
    <property type="component" value="Unassembled WGS sequence"/>
</dbReference>
<dbReference type="STRING" id="1893.SAMN02787144_103523"/>
<gene>
    <name evidence="1" type="ORF">SAMN02787144_103523</name>
</gene>
<name>A0A1K2F6A2_STRAR</name>